<evidence type="ECO:0000313" key="1">
    <source>
        <dbReference type="EMBL" id="MFB9991909.1"/>
    </source>
</evidence>
<dbReference type="SUPFAM" id="SSF52467">
    <property type="entry name" value="DHS-like NAD/FAD-binding domain"/>
    <property type="match status" value="1"/>
</dbReference>
<organism evidence="1 2">
    <name type="scientific">Deinococcus oregonensis</name>
    <dbReference type="NCBI Taxonomy" id="1805970"/>
    <lineage>
        <taxon>Bacteria</taxon>
        <taxon>Thermotogati</taxon>
        <taxon>Deinococcota</taxon>
        <taxon>Deinococci</taxon>
        <taxon>Deinococcales</taxon>
        <taxon>Deinococcaceae</taxon>
        <taxon>Deinococcus</taxon>
    </lineage>
</organism>
<dbReference type="Pfam" id="PF13289">
    <property type="entry name" value="SIR2_2"/>
    <property type="match status" value="1"/>
</dbReference>
<reference evidence="1 2" key="1">
    <citation type="submission" date="2024-09" db="EMBL/GenBank/DDBJ databases">
        <authorList>
            <person name="Sun Q."/>
            <person name="Mori K."/>
        </authorList>
    </citation>
    <scope>NUCLEOTIDE SEQUENCE [LARGE SCALE GENOMIC DNA]</scope>
    <source>
        <strain evidence="1 2">JCM 13503</strain>
    </source>
</reference>
<name>A0ABV6AWN0_9DEIO</name>
<protein>
    <submittedName>
        <fullName evidence="1">SIR2 family protein</fullName>
    </submittedName>
</protein>
<accession>A0ABV6AWN0</accession>
<proteinExistence type="predicted"/>
<dbReference type="EMBL" id="JBHLYR010000025">
    <property type="protein sequence ID" value="MFB9991909.1"/>
    <property type="molecule type" value="Genomic_DNA"/>
</dbReference>
<keyword evidence="2" id="KW-1185">Reference proteome</keyword>
<comment type="caution">
    <text evidence="1">The sequence shown here is derived from an EMBL/GenBank/DDBJ whole genome shotgun (WGS) entry which is preliminary data.</text>
</comment>
<dbReference type="InterPro" id="IPR029035">
    <property type="entry name" value="DHS-like_NAD/FAD-binding_dom"/>
</dbReference>
<dbReference type="Proteomes" id="UP001589733">
    <property type="component" value="Unassembled WGS sequence"/>
</dbReference>
<dbReference type="RefSeq" id="WP_380007832.1">
    <property type="nucleotide sequence ID" value="NZ_JBHLYR010000025.1"/>
</dbReference>
<gene>
    <name evidence="1" type="ORF">ACFFLM_08010</name>
</gene>
<sequence>MALFVGAGLSMGQGLYPSWPGLVNALNNQLSVPKHITNDLDIAQYVKDHDAQGYEDVIRRYFAGWKPTMQKAVSVMAALPTRLILTPNYDDALSEAFHARAPERVVLDDLRVTDLEGTGLQIFHIHGFINTQSNDPLRIVLTRKDFEHYYQEAKTVEILLHNFFLSRHVVFFGFSFNDQYVVEVLSRVAEYERRLPEKPQSPYPRRFACLPLPRTTTKINDKLDLKRVAEMENRMTQLGVIPIWYDPEHDHQELVELIREWSAGVRARPSAAYERSDGAIGGGHGGSIRGGRS</sequence>
<evidence type="ECO:0000313" key="2">
    <source>
        <dbReference type="Proteomes" id="UP001589733"/>
    </source>
</evidence>